<dbReference type="InterPro" id="IPR010559">
    <property type="entry name" value="Sig_transdc_His_kin_internal"/>
</dbReference>
<gene>
    <name evidence="4" type="ORF">FO440_04120</name>
</gene>
<name>A0A556MUB6_9SPHI</name>
<dbReference type="Gene3D" id="3.30.565.10">
    <property type="entry name" value="Histidine kinase-like ATPase, C-terminal domain"/>
    <property type="match status" value="1"/>
</dbReference>
<dbReference type="AlphaFoldDB" id="A0A556MUB6"/>
<organism evidence="4 5">
    <name type="scientific">Mucilaginibacter corticis</name>
    <dbReference type="NCBI Taxonomy" id="2597670"/>
    <lineage>
        <taxon>Bacteria</taxon>
        <taxon>Pseudomonadati</taxon>
        <taxon>Bacteroidota</taxon>
        <taxon>Sphingobacteriia</taxon>
        <taxon>Sphingobacteriales</taxon>
        <taxon>Sphingobacteriaceae</taxon>
        <taxon>Mucilaginibacter</taxon>
    </lineage>
</organism>
<dbReference type="GO" id="GO:0016020">
    <property type="term" value="C:membrane"/>
    <property type="evidence" value="ECO:0007669"/>
    <property type="project" value="InterPro"/>
</dbReference>
<feature type="domain" description="Signal transduction histidine kinase internal region" evidence="2">
    <location>
        <begin position="158"/>
        <end position="235"/>
    </location>
</feature>
<feature type="transmembrane region" description="Helical" evidence="1">
    <location>
        <begin position="117"/>
        <end position="138"/>
    </location>
</feature>
<dbReference type="Pfam" id="PF06580">
    <property type="entry name" value="His_kinase"/>
    <property type="match status" value="1"/>
</dbReference>
<evidence type="ECO:0000259" key="2">
    <source>
        <dbReference type="Pfam" id="PF06580"/>
    </source>
</evidence>
<feature type="transmembrane region" description="Helical" evidence="1">
    <location>
        <begin position="12"/>
        <end position="31"/>
    </location>
</feature>
<sequence length="345" mass="39931">MVFRRIKIVPLVEVLLHILFWTFITLLPILTRPPASGFRMLLSPWHLVFINSLFAAHFYLNTFLLIPEFLNKHNRPFLYCLLLALSLIAIDFCIVHAQPPMGMFNRLHRFGPPPLMAHFNLLPMAAITAASFAYRYLADRARLINNNRDITNSALVSELAFLRSQISPHFIFNVINGVVALSRLNPPAVEPTLMQLSQLLRYMLYITDEEKVTMGQKSDYMGSYIDLQKMRFDDQIIVDFIFDITHPEKTIEPMLLVPFLENAFKYAGSIDSKPYIKGYLKVDHRMVNFSVSNNYDPAHTHTDEHHGIGLNNVKRRLDLLYPGKHSLEIKQDQNNYTVNLQIQFK</sequence>
<comment type="caution">
    <text evidence="4">The sequence shown here is derived from an EMBL/GenBank/DDBJ whole genome shotgun (WGS) entry which is preliminary data.</text>
</comment>
<evidence type="ECO:0000313" key="5">
    <source>
        <dbReference type="Proteomes" id="UP000318733"/>
    </source>
</evidence>
<dbReference type="InterPro" id="IPR032834">
    <property type="entry name" value="NatK-like_C"/>
</dbReference>
<dbReference type="Proteomes" id="UP000318733">
    <property type="component" value="Unassembled WGS sequence"/>
</dbReference>
<accession>A0A556MUB6</accession>
<evidence type="ECO:0000313" key="4">
    <source>
        <dbReference type="EMBL" id="TSJ43388.1"/>
    </source>
</evidence>
<feature type="transmembrane region" description="Helical" evidence="1">
    <location>
        <begin position="43"/>
        <end position="65"/>
    </location>
</feature>
<dbReference type="InterPro" id="IPR036890">
    <property type="entry name" value="HATPase_C_sf"/>
</dbReference>
<dbReference type="Pfam" id="PF14501">
    <property type="entry name" value="HATPase_c_5"/>
    <property type="match status" value="1"/>
</dbReference>
<feature type="transmembrane region" description="Helical" evidence="1">
    <location>
        <begin position="77"/>
        <end position="97"/>
    </location>
</feature>
<dbReference type="EMBL" id="VLPK01000001">
    <property type="protein sequence ID" value="TSJ43388.1"/>
    <property type="molecule type" value="Genomic_DNA"/>
</dbReference>
<keyword evidence="1" id="KW-1133">Transmembrane helix</keyword>
<dbReference type="GO" id="GO:0000155">
    <property type="term" value="F:phosphorelay sensor kinase activity"/>
    <property type="evidence" value="ECO:0007669"/>
    <property type="project" value="InterPro"/>
</dbReference>
<dbReference type="OrthoDB" id="9792992at2"/>
<feature type="domain" description="Sensor histidine kinase NatK-like C-terminal" evidence="3">
    <location>
        <begin position="259"/>
        <end position="343"/>
    </location>
</feature>
<dbReference type="PANTHER" id="PTHR34220">
    <property type="entry name" value="SENSOR HISTIDINE KINASE YPDA"/>
    <property type="match status" value="1"/>
</dbReference>
<proteinExistence type="predicted"/>
<dbReference type="InterPro" id="IPR050640">
    <property type="entry name" value="Bact_2-comp_sensor_kinase"/>
</dbReference>
<dbReference type="RefSeq" id="WP_144246953.1">
    <property type="nucleotide sequence ID" value="NZ_VLPK01000001.1"/>
</dbReference>
<evidence type="ECO:0000256" key="1">
    <source>
        <dbReference type="SAM" id="Phobius"/>
    </source>
</evidence>
<keyword evidence="1" id="KW-0472">Membrane</keyword>
<dbReference type="PANTHER" id="PTHR34220:SF7">
    <property type="entry name" value="SENSOR HISTIDINE KINASE YPDA"/>
    <property type="match status" value="1"/>
</dbReference>
<evidence type="ECO:0000259" key="3">
    <source>
        <dbReference type="Pfam" id="PF14501"/>
    </source>
</evidence>
<protein>
    <submittedName>
        <fullName evidence="4">GHKL domain-containing protein</fullName>
    </submittedName>
</protein>
<keyword evidence="1" id="KW-0812">Transmembrane</keyword>
<keyword evidence="5" id="KW-1185">Reference proteome</keyword>
<reference evidence="4 5" key="1">
    <citation type="submission" date="2019-07" db="EMBL/GenBank/DDBJ databases">
        <authorList>
            <person name="Huq M.A."/>
        </authorList>
    </citation>
    <scope>NUCLEOTIDE SEQUENCE [LARGE SCALE GENOMIC DNA]</scope>
    <source>
        <strain evidence="4 5">MAH-19</strain>
    </source>
</reference>